<dbReference type="InterPro" id="IPR006913">
    <property type="entry name" value="CENP-V/GFA"/>
</dbReference>
<protein>
    <recommendedName>
        <fullName evidence="5">CENP-V/GFA domain-containing protein</fullName>
    </recommendedName>
</protein>
<dbReference type="PATRIC" id="fig|1185652.3.peg.869"/>
<dbReference type="Gene3D" id="3.90.1590.10">
    <property type="entry name" value="glutathione-dependent formaldehyde- activating enzyme (gfa)"/>
    <property type="match status" value="1"/>
</dbReference>
<dbReference type="SUPFAM" id="SSF51316">
    <property type="entry name" value="Mss4-like"/>
    <property type="match status" value="1"/>
</dbReference>
<dbReference type="Proteomes" id="UP000006180">
    <property type="component" value="Chromosome"/>
</dbReference>
<dbReference type="eggNOG" id="COG3791">
    <property type="taxonomic scope" value="Bacteria"/>
</dbReference>
<dbReference type="HOGENOM" id="CLU_055491_4_0_5"/>
<evidence type="ECO:0000256" key="2">
    <source>
        <dbReference type="ARBA" id="ARBA00022723"/>
    </source>
</evidence>
<keyword evidence="3" id="KW-0862">Zinc</keyword>
<name>I3X0M2_SINF2</name>
<dbReference type="Pfam" id="PF04828">
    <property type="entry name" value="GFA"/>
    <property type="match status" value="1"/>
</dbReference>
<dbReference type="STRING" id="1185652.USDA257_c08360"/>
<accession>I3X0M2</accession>
<dbReference type="PANTHER" id="PTHR33337">
    <property type="entry name" value="GFA DOMAIN-CONTAINING PROTEIN"/>
    <property type="match status" value="1"/>
</dbReference>
<dbReference type="PROSITE" id="PS51891">
    <property type="entry name" value="CENP_V_GFA"/>
    <property type="match status" value="1"/>
</dbReference>
<organism evidence="6 7">
    <name type="scientific">Sinorhizobium fredii (strain USDA 257)</name>
    <dbReference type="NCBI Taxonomy" id="1185652"/>
    <lineage>
        <taxon>Bacteria</taxon>
        <taxon>Pseudomonadati</taxon>
        <taxon>Pseudomonadota</taxon>
        <taxon>Alphaproteobacteria</taxon>
        <taxon>Hyphomicrobiales</taxon>
        <taxon>Rhizobiaceae</taxon>
        <taxon>Sinorhizobium/Ensifer group</taxon>
        <taxon>Sinorhizobium</taxon>
    </lineage>
</organism>
<gene>
    <name evidence="6" type="ORF">USDA257_c08360</name>
</gene>
<dbReference type="AlphaFoldDB" id="I3X0M2"/>
<feature type="domain" description="CENP-V/GFA" evidence="5">
    <location>
        <begin position="28"/>
        <end position="139"/>
    </location>
</feature>
<sequence>MGSETVTDLTIAAAAPADEEEDMADDIHTGGCQCGAVRFRIEGKLGDASVCHCRMCQKASGNFYLPLVSVREAKVAWTRGERKRFQSSNAVWRGFCGDCGTPLTFEAPDGMALAIAAFDRPEGIAPTIQWGTEAKLPYVDHVPNLPGEETMTDVDAASYLADLVSYQHPDHDTETWPRRRDNE</sequence>
<comment type="similarity">
    <text evidence="1">Belongs to the Gfa family.</text>
</comment>
<evidence type="ECO:0000313" key="7">
    <source>
        <dbReference type="Proteomes" id="UP000006180"/>
    </source>
</evidence>
<dbReference type="GO" id="GO:0046872">
    <property type="term" value="F:metal ion binding"/>
    <property type="evidence" value="ECO:0007669"/>
    <property type="project" value="UniProtKB-KW"/>
</dbReference>
<dbReference type="EMBL" id="CP003563">
    <property type="protein sequence ID" value="AFL49428.1"/>
    <property type="molecule type" value="Genomic_DNA"/>
</dbReference>
<evidence type="ECO:0000313" key="6">
    <source>
        <dbReference type="EMBL" id="AFL49428.1"/>
    </source>
</evidence>
<keyword evidence="4" id="KW-0456">Lyase</keyword>
<evidence type="ECO:0000256" key="3">
    <source>
        <dbReference type="ARBA" id="ARBA00022833"/>
    </source>
</evidence>
<evidence type="ECO:0000259" key="5">
    <source>
        <dbReference type="PROSITE" id="PS51891"/>
    </source>
</evidence>
<dbReference type="PANTHER" id="PTHR33337:SF40">
    <property type="entry name" value="CENP-V_GFA DOMAIN-CONTAINING PROTEIN-RELATED"/>
    <property type="match status" value="1"/>
</dbReference>
<evidence type="ECO:0000256" key="4">
    <source>
        <dbReference type="ARBA" id="ARBA00023239"/>
    </source>
</evidence>
<keyword evidence="2" id="KW-0479">Metal-binding</keyword>
<dbReference type="InterPro" id="IPR011057">
    <property type="entry name" value="Mss4-like_sf"/>
</dbReference>
<dbReference type="GO" id="GO:0016846">
    <property type="term" value="F:carbon-sulfur lyase activity"/>
    <property type="evidence" value="ECO:0007669"/>
    <property type="project" value="InterPro"/>
</dbReference>
<dbReference type="KEGG" id="sfd:USDA257_c08360"/>
<evidence type="ECO:0000256" key="1">
    <source>
        <dbReference type="ARBA" id="ARBA00005495"/>
    </source>
</evidence>
<proteinExistence type="inferred from homology"/>
<reference evidence="6 7" key="1">
    <citation type="journal article" date="2012" name="J. Bacteriol.">
        <title>Complete genome sequence of the broad-host-range strain Sinorhizobium fredii USDA257.</title>
        <authorList>
            <person name="Schuldes J."/>
            <person name="Rodriguez Orbegoso M."/>
            <person name="Schmeisser C."/>
            <person name="Krishnan H.B."/>
            <person name="Daniel R."/>
            <person name="Streit W.R."/>
        </authorList>
    </citation>
    <scope>NUCLEOTIDE SEQUENCE [LARGE SCALE GENOMIC DNA]</scope>
    <source>
        <strain evidence="6 7">USDA 257</strain>
    </source>
</reference>